<dbReference type="EMBL" id="CM046506">
    <property type="protein sequence ID" value="KAI8671826.1"/>
    <property type="molecule type" value="Genomic_DNA"/>
</dbReference>
<gene>
    <name evidence="1" type="ORF">NCS57_00659000</name>
</gene>
<organism evidence="1 2">
    <name type="scientific">Fusarium keratoplasticum</name>
    <dbReference type="NCBI Taxonomy" id="1328300"/>
    <lineage>
        <taxon>Eukaryota</taxon>
        <taxon>Fungi</taxon>
        <taxon>Dikarya</taxon>
        <taxon>Ascomycota</taxon>
        <taxon>Pezizomycotina</taxon>
        <taxon>Sordariomycetes</taxon>
        <taxon>Hypocreomycetidae</taxon>
        <taxon>Hypocreales</taxon>
        <taxon>Nectriaceae</taxon>
        <taxon>Fusarium</taxon>
        <taxon>Fusarium solani species complex</taxon>
    </lineage>
</organism>
<keyword evidence="2" id="KW-1185">Reference proteome</keyword>
<accession>A0ACC0R4Y2</accession>
<proteinExistence type="predicted"/>
<sequence length="726" mass="80274">MAQYQEVDNIEEIISRPSTPNSNLSRSETAPDELGQYNAIRQPASNQSRTSAESLDQPHPEPGPERPRRRYAWWQRIGILGALTIVIGTLVHLASLAVLIFLWRGAEASLDRNEPKLWQTIVWDGWAPGTVTICSAAMRTSISLQLGLLVAALAAIMLETSGVSFKDIPLLSTERASKSTPIGILPAVFRQTTHGTSGLVHSFIVSIAVTIMLVSTFISTILLSDFETHDIAAPAITSNKTITFEHDIELEDVNRASYWRSKPAAQWRFAESQIGKSSPGDTGDTYRAMLPFLNESSRTTLEFYSGPAVVANTRTICAPLSLHSFSIVPEPLATESLVSGIRKMSGGGTLLRVGKEFDISAFECQLPTVEGHQTNWPISLCFGASPEGQKYPSVASSDPKSGMPYVLHPITILNTTRRLVLDVEVNDTDDSVTYLVPKHLRNLTSKSKGLWTTVYDAEGLDVFSASLCYFNLARPLEYNVTMYGPTIPFEPTGTDDICLQFGSGALSREFADRGLLSLDIGPRIRDIKDELDRAAVDSSFGRVWTELPLGSKSAWSMRYGTFYEPQWKAHRAHTAVFQRIIQEKGDPARAIQALLTRLYQMTYYDWLPDYNAEHPVTTVHSAQRLIPMRWTGLVIVLILVGYHLILVFATVALFMVKTRGSALGNAWQAVAQIARTTNALESADRMLDKEVDKWTKTTGLDKEVYSISESADGNTLEIQLRKRTVG</sequence>
<comment type="caution">
    <text evidence="1">The sequence shown here is derived from an EMBL/GenBank/DDBJ whole genome shotgun (WGS) entry which is preliminary data.</text>
</comment>
<reference evidence="1" key="1">
    <citation type="submission" date="2022-06" db="EMBL/GenBank/DDBJ databases">
        <title>Fusarium solani species complex genomes reveal bases of compartmentalisation and animal pathogenesis.</title>
        <authorList>
            <person name="Tsai I.J."/>
        </authorList>
    </citation>
    <scope>NUCLEOTIDE SEQUENCE</scope>
    <source>
        <strain evidence="1">Fu6.1</strain>
    </source>
</reference>
<protein>
    <submittedName>
        <fullName evidence="1">Uncharacterized protein</fullName>
    </submittedName>
</protein>
<name>A0ACC0R4Y2_9HYPO</name>
<evidence type="ECO:0000313" key="2">
    <source>
        <dbReference type="Proteomes" id="UP001065298"/>
    </source>
</evidence>
<evidence type="ECO:0000313" key="1">
    <source>
        <dbReference type="EMBL" id="KAI8671826.1"/>
    </source>
</evidence>
<dbReference type="Proteomes" id="UP001065298">
    <property type="component" value="Chromosome 4"/>
</dbReference>